<proteinExistence type="predicted"/>
<keyword evidence="2" id="KW-1185">Reference proteome</keyword>
<accession>A0ABV0PB57</accession>
<name>A0ABV0PB57_9TELE</name>
<evidence type="ECO:0000313" key="1">
    <source>
        <dbReference type="EMBL" id="MEQ2180678.1"/>
    </source>
</evidence>
<evidence type="ECO:0000313" key="2">
    <source>
        <dbReference type="Proteomes" id="UP001476798"/>
    </source>
</evidence>
<dbReference type="EMBL" id="JAHRIO010070110">
    <property type="protein sequence ID" value="MEQ2180678.1"/>
    <property type="molecule type" value="Genomic_DNA"/>
</dbReference>
<dbReference type="Proteomes" id="UP001476798">
    <property type="component" value="Unassembled WGS sequence"/>
</dbReference>
<organism evidence="1 2">
    <name type="scientific">Goodea atripinnis</name>
    <dbReference type="NCBI Taxonomy" id="208336"/>
    <lineage>
        <taxon>Eukaryota</taxon>
        <taxon>Metazoa</taxon>
        <taxon>Chordata</taxon>
        <taxon>Craniata</taxon>
        <taxon>Vertebrata</taxon>
        <taxon>Euteleostomi</taxon>
        <taxon>Actinopterygii</taxon>
        <taxon>Neopterygii</taxon>
        <taxon>Teleostei</taxon>
        <taxon>Neoteleostei</taxon>
        <taxon>Acanthomorphata</taxon>
        <taxon>Ovalentaria</taxon>
        <taxon>Atherinomorphae</taxon>
        <taxon>Cyprinodontiformes</taxon>
        <taxon>Goodeidae</taxon>
        <taxon>Goodea</taxon>
    </lineage>
</organism>
<comment type="caution">
    <text evidence="1">The sequence shown here is derived from an EMBL/GenBank/DDBJ whole genome shotgun (WGS) entry which is preliminary data.</text>
</comment>
<gene>
    <name evidence="1" type="ORF">GOODEAATRI_003639</name>
</gene>
<sequence length="121" mass="13846">MLISGCFTVCITQVSLNFWGKRMCVQMYSHLLPILEQALHWWQQTLGFLYSGGDSPGACWLGRSIKSRQYCVKNNPLFGEKLKLMVFADMIRLVGTFYSSVGLQETSWNRTGDWSVEDCSF</sequence>
<protein>
    <submittedName>
        <fullName evidence="1">Uncharacterized protein</fullName>
    </submittedName>
</protein>
<reference evidence="1 2" key="1">
    <citation type="submission" date="2021-06" db="EMBL/GenBank/DDBJ databases">
        <authorList>
            <person name="Palmer J.M."/>
        </authorList>
    </citation>
    <scope>NUCLEOTIDE SEQUENCE [LARGE SCALE GENOMIC DNA]</scope>
    <source>
        <strain evidence="1 2">GA_2019</strain>
        <tissue evidence="1">Muscle</tissue>
    </source>
</reference>